<gene>
    <name evidence="1" type="ORF">RCOM_1784590</name>
</gene>
<name>B9TEG4_RICCO</name>
<keyword evidence="2" id="KW-1185">Reference proteome</keyword>
<dbReference type="AlphaFoldDB" id="B9TEG4"/>
<sequence>MRTGFDTSIGMAGTTFAGTIVIGGKYCGVGGWTVTDDVVFPQILSKANVANGYAAKILNGFQRFTLNGTEFGSAGAATVAEDDLWLLSYVLATGALTLTQNGTVILSATDTTYQNNTGMFADIYLGATNHGGTGLKQIIYDGDVSIASLPVRRSIPAGILCQ</sequence>
<accession>B9TEG4</accession>
<protein>
    <submittedName>
        <fullName evidence="1">Uncharacterized protein</fullName>
    </submittedName>
</protein>
<reference evidence="2" key="1">
    <citation type="journal article" date="2010" name="Nat. Biotechnol.">
        <title>Draft genome sequence of the oilseed species Ricinus communis.</title>
        <authorList>
            <person name="Chan A.P."/>
            <person name="Crabtree J."/>
            <person name="Zhao Q."/>
            <person name="Lorenzi H."/>
            <person name="Orvis J."/>
            <person name="Puiu D."/>
            <person name="Melake-Berhan A."/>
            <person name="Jones K.M."/>
            <person name="Redman J."/>
            <person name="Chen G."/>
            <person name="Cahoon E.B."/>
            <person name="Gedil M."/>
            <person name="Stanke M."/>
            <person name="Haas B.J."/>
            <person name="Wortman J.R."/>
            <person name="Fraser-Liggett C.M."/>
            <person name="Ravel J."/>
            <person name="Rabinowicz P.D."/>
        </authorList>
    </citation>
    <scope>NUCLEOTIDE SEQUENCE [LARGE SCALE GENOMIC DNA]</scope>
    <source>
        <strain evidence="2">cv. Hale</strain>
    </source>
</reference>
<evidence type="ECO:0000313" key="1">
    <source>
        <dbReference type="EMBL" id="EEF25750.1"/>
    </source>
</evidence>
<proteinExistence type="predicted"/>
<dbReference type="Proteomes" id="UP000008311">
    <property type="component" value="Unassembled WGS sequence"/>
</dbReference>
<organism evidence="1 2">
    <name type="scientific">Ricinus communis</name>
    <name type="common">Castor bean</name>
    <dbReference type="NCBI Taxonomy" id="3988"/>
    <lineage>
        <taxon>Eukaryota</taxon>
        <taxon>Viridiplantae</taxon>
        <taxon>Streptophyta</taxon>
        <taxon>Embryophyta</taxon>
        <taxon>Tracheophyta</taxon>
        <taxon>Spermatophyta</taxon>
        <taxon>Magnoliopsida</taxon>
        <taxon>eudicotyledons</taxon>
        <taxon>Gunneridae</taxon>
        <taxon>Pentapetalae</taxon>
        <taxon>rosids</taxon>
        <taxon>fabids</taxon>
        <taxon>Malpighiales</taxon>
        <taxon>Euphorbiaceae</taxon>
        <taxon>Acalyphoideae</taxon>
        <taxon>Acalypheae</taxon>
        <taxon>Ricinus</taxon>
    </lineage>
</organism>
<dbReference type="EMBL" id="EQ978998">
    <property type="protein sequence ID" value="EEF25750.1"/>
    <property type="molecule type" value="Genomic_DNA"/>
</dbReference>
<dbReference type="InParanoid" id="B9TEG4"/>
<evidence type="ECO:0000313" key="2">
    <source>
        <dbReference type="Proteomes" id="UP000008311"/>
    </source>
</evidence>